<evidence type="ECO:0000313" key="2">
    <source>
        <dbReference type="Proteomes" id="UP001176806"/>
    </source>
</evidence>
<protein>
    <submittedName>
        <fullName evidence="1">Uncharacterized protein</fullName>
    </submittedName>
</protein>
<reference evidence="1" key="1">
    <citation type="submission" date="2023-07" db="EMBL/GenBank/DDBJ databases">
        <title>Two novel species in the genus Flavivirga.</title>
        <authorList>
            <person name="Kwon K."/>
        </authorList>
    </citation>
    <scope>NUCLEOTIDE SEQUENCE</scope>
    <source>
        <strain evidence="1">KACC 14158</strain>
    </source>
</reference>
<comment type="caution">
    <text evidence="1">The sequence shown here is derived from an EMBL/GenBank/DDBJ whole genome shotgun (WGS) entry which is preliminary data.</text>
</comment>
<name>A0ABT8WVE7_9FLAO</name>
<keyword evidence="2" id="KW-1185">Reference proteome</keyword>
<proteinExistence type="predicted"/>
<gene>
    <name evidence="1" type="ORF">Q4Q40_23280</name>
</gene>
<dbReference type="Proteomes" id="UP001176806">
    <property type="component" value="Unassembled WGS sequence"/>
</dbReference>
<sequence>MKLKKIKNVLAAFAFIPIENDRTEGYPITRAWYYYGSDEMCVLVKPVSYDEVDQNLGLCTVTILDVSHQLYGKAPNGPCANIILYKCEP</sequence>
<accession>A0ABT8WVE7</accession>
<organism evidence="1 2">
    <name type="scientific">Flavivirga jejuensis</name>
    <dbReference type="NCBI Taxonomy" id="870487"/>
    <lineage>
        <taxon>Bacteria</taxon>
        <taxon>Pseudomonadati</taxon>
        <taxon>Bacteroidota</taxon>
        <taxon>Flavobacteriia</taxon>
        <taxon>Flavobacteriales</taxon>
        <taxon>Flavobacteriaceae</taxon>
        <taxon>Flavivirga</taxon>
    </lineage>
</organism>
<evidence type="ECO:0000313" key="1">
    <source>
        <dbReference type="EMBL" id="MDO5977130.1"/>
    </source>
</evidence>
<dbReference type="EMBL" id="JAUOEL010000012">
    <property type="protein sequence ID" value="MDO5977130.1"/>
    <property type="molecule type" value="Genomic_DNA"/>
</dbReference>
<dbReference type="RefSeq" id="WP_303304461.1">
    <property type="nucleotide sequence ID" value="NZ_BAABDA010000011.1"/>
</dbReference>